<keyword evidence="4" id="KW-1185">Reference proteome</keyword>
<feature type="compositionally biased region" description="Gly residues" evidence="1">
    <location>
        <begin position="351"/>
        <end position="367"/>
    </location>
</feature>
<gene>
    <name evidence="3" type="ORF">K7C98_38595</name>
</gene>
<protein>
    <submittedName>
        <fullName evidence="3">Uncharacterized protein</fullName>
    </submittedName>
</protein>
<dbReference type="Proteomes" id="UP001139031">
    <property type="component" value="Unassembled WGS sequence"/>
</dbReference>
<keyword evidence="2" id="KW-0732">Signal</keyword>
<proteinExistence type="predicted"/>
<evidence type="ECO:0000256" key="2">
    <source>
        <dbReference type="SAM" id="SignalP"/>
    </source>
</evidence>
<dbReference type="RefSeq" id="WP_224196920.1">
    <property type="nucleotide sequence ID" value="NZ_JAIRAU010000056.1"/>
</dbReference>
<feature type="signal peptide" evidence="2">
    <location>
        <begin position="1"/>
        <end position="21"/>
    </location>
</feature>
<comment type="caution">
    <text evidence="3">The sequence shown here is derived from an EMBL/GenBank/DDBJ whole genome shotgun (WGS) entry which is preliminary data.</text>
</comment>
<dbReference type="InterPro" id="IPR049886">
    <property type="entry name" value="CFI_box_CTERM_dom"/>
</dbReference>
<dbReference type="EMBL" id="JAIRAU010000056">
    <property type="protein sequence ID" value="MBZ5715179.1"/>
    <property type="molecule type" value="Genomic_DNA"/>
</dbReference>
<organism evidence="3 4">
    <name type="scientific">Nannocystis pusilla</name>
    <dbReference type="NCBI Taxonomy" id="889268"/>
    <lineage>
        <taxon>Bacteria</taxon>
        <taxon>Pseudomonadati</taxon>
        <taxon>Myxococcota</taxon>
        <taxon>Polyangia</taxon>
        <taxon>Nannocystales</taxon>
        <taxon>Nannocystaceae</taxon>
        <taxon>Nannocystis</taxon>
    </lineage>
</organism>
<feature type="region of interest" description="Disordered" evidence="1">
    <location>
        <begin position="341"/>
        <end position="400"/>
    </location>
</feature>
<dbReference type="NCBIfam" id="NF041770">
    <property type="entry name" value="CFI_box_CTERM"/>
    <property type="match status" value="1"/>
</dbReference>
<name>A0ABS7U437_9BACT</name>
<feature type="compositionally biased region" description="Gly residues" evidence="1">
    <location>
        <begin position="375"/>
        <end position="395"/>
    </location>
</feature>
<sequence length="607" mass="65884">MTGLRSVALWSVIASFAGVFASAREAAAEEPILVEFHYTPVPELQIAIWLEDQEGKHVQDVLVTQATGKYGIGNRPGLWNFVSSWRAPYGPRQSVLPVWAHRRAKTYPRIIFLDDNPADLESLGWHENSSSAENYYCRPLTESEHETIAVDTKTCPSPKVFQSDKGRFDPKGAVSYYPPRNDLVMFEANVDSADAMTYAALNDLDAVTAATPSGLESEFATVLLAPEVLARGPLSAYIEVSLERDENSHFSYDREDDHFVDPRLQNYGIEFLGQPSIVYKVDFDPKQRAFVGTTQYHGYGDWDGATGSIHPPDGKISEDGGSGADRLKVMQKNGDTFRWGVFSYGKDDGEGSTGGDGGTDSDGGTGGDSESDSNGGTGLSGGDDGGDDSGGGGWGQCRPRPLAPVDDLALAGMSFDRVSVSFRMPDQSDPDFALKAVHVYHITGDMELTDELLGAAHLKSFSAAELSDDSGLVSLEIGELWGDYTYQFAVVYEDKCTNRSPFVSDEITTQAQEFQTVDSFCFVATAAYGAPWAAQVAALRTFRDAYLKTTPTGVDLVRFYYAYSPPLARVIHREPLLRGLARVVLQPVADAAQLANRASAPPQHHGG</sequence>
<evidence type="ECO:0000313" key="4">
    <source>
        <dbReference type="Proteomes" id="UP001139031"/>
    </source>
</evidence>
<feature type="chain" id="PRO_5045129348" evidence="2">
    <location>
        <begin position="22"/>
        <end position="607"/>
    </location>
</feature>
<reference evidence="3" key="1">
    <citation type="submission" date="2021-08" db="EMBL/GenBank/DDBJ databases">
        <authorList>
            <person name="Stevens D.C."/>
        </authorList>
    </citation>
    <scope>NUCLEOTIDE SEQUENCE</scope>
    <source>
        <strain evidence="3">DSM 53165</strain>
    </source>
</reference>
<evidence type="ECO:0000313" key="3">
    <source>
        <dbReference type="EMBL" id="MBZ5715179.1"/>
    </source>
</evidence>
<accession>A0ABS7U437</accession>
<evidence type="ECO:0000256" key="1">
    <source>
        <dbReference type="SAM" id="MobiDB-lite"/>
    </source>
</evidence>
<feature type="region of interest" description="Disordered" evidence="1">
    <location>
        <begin position="304"/>
        <end position="327"/>
    </location>
</feature>